<protein>
    <recommendedName>
        <fullName evidence="1">CASTOR ACT domain-containing protein</fullName>
    </recommendedName>
</protein>
<dbReference type="Pfam" id="PF13840">
    <property type="entry name" value="ACT_7"/>
    <property type="match status" value="1"/>
</dbReference>
<dbReference type="OrthoDB" id="58529at2759"/>
<name>A0A0D0AHA3_9AGAM</name>
<gene>
    <name evidence="2" type="ORF">CY34DRAFT_796886</name>
</gene>
<dbReference type="PANTHER" id="PTHR31131:SF6">
    <property type="entry name" value="CASTOR ACT DOMAIN-CONTAINING PROTEIN"/>
    <property type="match status" value="1"/>
</dbReference>
<dbReference type="HOGENOM" id="CLU_130568_0_0_1"/>
<dbReference type="AlphaFoldDB" id="A0A0D0AHA3"/>
<dbReference type="PANTHER" id="PTHR31131">
    <property type="entry name" value="CHROMOSOME 1, WHOLE GENOME SHOTGUN SEQUENCE"/>
    <property type="match status" value="1"/>
</dbReference>
<dbReference type="InterPro" id="IPR027795">
    <property type="entry name" value="CASTOR_ACT_dom"/>
</dbReference>
<evidence type="ECO:0000259" key="1">
    <source>
        <dbReference type="Pfam" id="PF13840"/>
    </source>
</evidence>
<accession>A0A0D0AHA3</accession>
<reference evidence="3" key="2">
    <citation type="submission" date="2015-01" db="EMBL/GenBank/DDBJ databases">
        <title>Evolutionary Origins and Diversification of the Mycorrhizal Mutualists.</title>
        <authorList>
            <consortium name="DOE Joint Genome Institute"/>
            <consortium name="Mycorrhizal Genomics Consortium"/>
            <person name="Kohler A."/>
            <person name="Kuo A."/>
            <person name="Nagy L.G."/>
            <person name="Floudas D."/>
            <person name="Copeland A."/>
            <person name="Barry K.W."/>
            <person name="Cichocki N."/>
            <person name="Veneault-Fourrey C."/>
            <person name="LaButti K."/>
            <person name="Lindquist E.A."/>
            <person name="Lipzen A."/>
            <person name="Lundell T."/>
            <person name="Morin E."/>
            <person name="Murat C."/>
            <person name="Riley R."/>
            <person name="Ohm R."/>
            <person name="Sun H."/>
            <person name="Tunlid A."/>
            <person name="Henrissat B."/>
            <person name="Grigoriev I.V."/>
            <person name="Hibbett D.S."/>
            <person name="Martin F."/>
        </authorList>
    </citation>
    <scope>NUCLEOTIDE SEQUENCE [LARGE SCALE GENOMIC DNA]</scope>
    <source>
        <strain evidence="3">UH-Slu-Lm8-n1</strain>
    </source>
</reference>
<proteinExistence type="predicted"/>
<keyword evidence="3" id="KW-1185">Reference proteome</keyword>
<evidence type="ECO:0000313" key="3">
    <source>
        <dbReference type="Proteomes" id="UP000054485"/>
    </source>
</evidence>
<feature type="domain" description="CASTOR ACT" evidence="1">
    <location>
        <begin position="69"/>
        <end position="126"/>
    </location>
</feature>
<dbReference type="Proteomes" id="UP000054485">
    <property type="component" value="Unassembled WGS sequence"/>
</dbReference>
<dbReference type="GO" id="GO:0006520">
    <property type="term" value="P:amino acid metabolic process"/>
    <property type="evidence" value="ECO:0007669"/>
    <property type="project" value="UniProtKB-ARBA"/>
</dbReference>
<reference evidence="2 3" key="1">
    <citation type="submission" date="2014-04" db="EMBL/GenBank/DDBJ databases">
        <authorList>
            <consortium name="DOE Joint Genome Institute"/>
            <person name="Kuo A."/>
            <person name="Ruytinx J."/>
            <person name="Rineau F."/>
            <person name="Colpaert J."/>
            <person name="Kohler A."/>
            <person name="Nagy L.G."/>
            <person name="Floudas D."/>
            <person name="Copeland A."/>
            <person name="Barry K.W."/>
            <person name="Cichocki N."/>
            <person name="Veneault-Fourrey C."/>
            <person name="LaButti K."/>
            <person name="Lindquist E.A."/>
            <person name="Lipzen A."/>
            <person name="Lundell T."/>
            <person name="Morin E."/>
            <person name="Murat C."/>
            <person name="Sun H."/>
            <person name="Tunlid A."/>
            <person name="Henrissat B."/>
            <person name="Grigoriev I.V."/>
            <person name="Hibbett D.S."/>
            <person name="Martin F."/>
            <person name="Nordberg H.P."/>
            <person name="Cantor M.N."/>
            <person name="Hua S.X."/>
        </authorList>
    </citation>
    <scope>NUCLEOTIDE SEQUENCE [LARGE SCALE GENOMIC DNA]</scope>
    <source>
        <strain evidence="2 3">UH-Slu-Lm8-n1</strain>
    </source>
</reference>
<dbReference type="InParanoid" id="A0A0D0AHA3"/>
<dbReference type="Gene3D" id="3.30.2130.10">
    <property type="entry name" value="VC0802-like"/>
    <property type="match status" value="1"/>
</dbReference>
<sequence length="148" mass="15872">MPPPLIHPSLELELLAQTFFVKQFPVNAGVPAAIASGLNAAQQTPGVFSVTRTGEEISVVGMAVDDDGEWKCIKIAGPMEFGLTGVICNFTTPLRDANVPVFAVSTWNTDYVLVPKEKADAAVAALIEDGWRFRENSEAPRDSLGTQL</sequence>
<dbReference type="GO" id="GO:0046394">
    <property type="term" value="P:carboxylic acid biosynthetic process"/>
    <property type="evidence" value="ECO:0007669"/>
    <property type="project" value="UniProtKB-ARBA"/>
</dbReference>
<dbReference type="InterPro" id="IPR045865">
    <property type="entry name" value="ACT-like_dom_sf"/>
</dbReference>
<evidence type="ECO:0000313" key="2">
    <source>
        <dbReference type="EMBL" id="KIK49480.1"/>
    </source>
</evidence>
<dbReference type="SUPFAM" id="SSF55021">
    <property type="entry name" value="ACT-like"/>
    <property type="match status" value="1"/>
</dbReference>
<dbReference type="InterPro" id="IPR051719">
    <property type="entry name" value="CASTOR_mTORC1"/>
</dbReference>
<dbReference type="EMBL" id="KN835132">
    <property type="protein sequence ID" value="KIK49480.1"/>
    <property type="molecule type" value="Genomic_DNA"/>
</dbReference>
<organism evidence="2 3">
    <name type="scientific">Suillus luteus UH-Slu-Lm8-n1</name>
    <dbReference type="NCBI Taxonomy" id="930992"/>
    <lineage>
        <taxon>Eukaryota</taxon>
        <taxon>Fungi</taxon>
        <taxon>Dikarya</taxon>
        <taxon>Basidiomycota</taxon>
        <taxon>Agaricomycotina</taxon>
        <taxon>Agaricomycetes</taxon>
        <taxon>Agaricomycetidae</taxon>
        <taxon>Boletales</taxon>
        <taxon>Suillineae</taxon>
        <taxon>Suillaceae</taxon>
        <taxon>Suillus</taxon>
    </lineage>
</organism>